<evidence type="ECO:0000256" key="5">
    <source>
        <dbReference type="ARBA" id="ARBA00023015"/>
    </source>
</evidence>
<evidence type="ECO:0000256" key="8">
    <source>
        <dbReference type="PROSITE-ProRule" id="PRU01191"/>
    </source>
</evidence>
<keyword evidence="3" id="KW-0832">Ubl conjugation</keyword>
<keyword evidence="6 9" id="KW-0804">Transcription</keyword>
<feature type="short sequence motif" description="VHIID" evidence="8">
    <location>
        <begin position="284"/>
        <end position="288"/>
    </location>
</feature>
<feature type="region of interest" description="VHIID" evidence="8">
    <location>
        <begin position="253"/>
        <end position="318"/>
    </location>
</feature>
<keyword evidence="13" id="KW-1185">Reference proteome</keyword>
<dbReference type="InterPro" id="IPR021914">
    <property type="entry name" value="TF_DELLA_N"/>
</dbReference>
<reference evidence="12 13" key="1">
    <citation type="submission" date="2019-09" db="EMBL/GenBank/DDBJ databases">
        <title>A chromosome-level genome assembly of the Chinese tupelo Nyssa sinensis.</title>
        <authorList>
            <person name="Yang X."/>
            <person name="Kang M."/>
            <person name="Yang Y."/>
            <person name="Xiong H."/>
            <person name="Wang M."/>
            <person name="Zhang Z."/>
            <person name="Wang Z."/>
            <person name="Wu H."/>
            <person name="Ma T."/>
            <person name="Liu J."/>
            <person name="Xi Z."/>
        </authorList>
    </citation>
    <scope>NUCLEOTIDE SEQUENCE [LARGE SCALE GENOMIC DNA]</scope>
    <source>
        <strain evidence="12">J267</strain>
        <tissue evidence="12">Leaf</tissue>
    </source>
</reference>
<keyword evidence="4 9" id="KW-0939">Gibberellin signaling pathway</keyword>
<sequence length="560" mass="61394">MKRDRDREKRGSSSMAGSVAGGKNKMWEEQQDAGGMDELLAVLGYKVRSSDMANVAQKLEQLEMMLGTSQEDGISHLSCDTVHYNPSDLSGWVQSMLSELNSSPLSSFDVIQNQTSTVDDPLLVPDSSELERENGNKRMKSAIRSESVLVPPPQSEVGVAGANTAESTRPVLIVDSQETGVRLVHTLMACAEAVQQDNLKLADALVKHIGLLAVSQAGAMRKVATYFAEALARRIYKIYPQDSLDTSHSDIFLMHFYETCPYLKFAHFTANQAILEAFAGASRVHVIDFSLKQGMQWPALMQALALRPGGSPAFRLTGIGPPQPDNTDALQQVGWKLAQLAETIGVEFEFRGFVANSLADLNASMLEIRPSEVEAVAVNSVFEIHRLLARPGAIDKVLSSIKAMKPKIVTIVEQEANHNGTGFLDRFNEALHYYSTMFDSLEDSGLTQPNSPDLMMSELYLGRQICNVVSCEGTDRVERHETLTQWRTRMSSAGFDPVHLGSNAFKQASMLLALFAGGDGYRVEENNGCMMLGWHTRPLIATSAWQIATGDSKRVNSAEL</sequence>
<comment type="domain">
    <text evidence="9">The DELLA motif is required for its GA-induced degradation.</text>
</comment>
<comment type="similarity">
    <text evidence="2 9">Belongs to the GRAS family. DELLA subfamily.</text>
</comment>
<evidence type="ECO:0000256" key="9">
    <source>
        <dbReference type="RuleBase" id="RU367159"/>
    </source>
</evidence>
<feature type="domain" description="Transcriptional factor DELLA N-terminal" evidence="11">
    <location>
        <begin position="37"/>
        <end position="103"/>
    </location>
</feature>
<name>A0A5J5AKE5_9ASTE</name>
<evidence type="ECO:0000256" key="10">
    <source>
        <dbReference type="SAM" id="MobiDB-lite"/>
    </source>
</evidence>
<dbReference type="FunFam" id="1.10.10.1290:FF:000001">
    <property type="entry name" value="DELLA protein GAI"/>
    <property type="match status" value="1"/>
</dbReference>
<gene>
    <name evidence="12" type="ORF">F0562_005407</name>
</gene>
<feature type="compositionally biased region" description="Low complexity" evidence="10">
    <location>
        <begin position="12"/>
        <end position="22"/>
    </location>
</feature>
<evidence type="ECO:0000259" key="11">
    <source>
        <dbReference type="Pfam" id="PF12041"/>
    </source>
</evidence>
<comment type="caution">
    <text evidence="8">Lacks conserved residue(s) required for the propagation of feature annotation.</text>
</comment>
<dbReference type="OrthoDB" id="761920at2759"/>
<dbReference type="Gene3D" id="1.10.10.1290">
    <property type="entry name" value="Transcriptional regulator DELLA, N-terminal domain"/>
    <property type="match status" value="1"/>
</dbReference>
<organism evidence="12 13">
    <name type="scientific">Nyssa sinensis</name>
    <dbReference type="NCBI Taxonomy" id="561372"/>
    <lineage>
        <taxon>Eukaryota</taxon>
        <taxon>Viridiplantae</taxon>
        <taxon>Streptophyta</taxon>
        <taxon>Embryophyta</taxon>
        <taxon>Tracheophyta</taxon>
        <taxon>Spermatophyta</taxon>
        <taxon>Magnoliopsida</taxon>
        <taxon>eudicotyledons</taxon>
        <taxon>Gunneridae</taxon>
        <taxon>Pentapetalae</taxon>
        <taxon>asterids</taxon>
        <taxon>Cornales</taxon>
        <taxon>Nyssaceae</taxon>
        <taxon>Nyssa</taxon>
    </lineage>
</organism>
<evidence type="ECO:0000313" key="13">
    <source>
        <dbReference type="Proteomes" id="UP000325577"/>
    </source>
</evidence>
<comment type="subcellular location">
    <subcellularLocation>
        <location evidence="1 9">Nucleus</location>
    </subcellularLocation>
</comment>
<dbReference type="GO" id="GO:0009740">
    <property type="term" value="P:gibberellic acid mediated signaling pathway"/>
    <property type="evidence" value="ECO:0007669"/>
    <property type="project" value="UniProtKB-UniRule"/>
</dbReference>
<proteinExistence type="inferred from homology"/>
<dbReference type="GO" id="GO:0005634">
    <property type="term" value="C:nucleus"/>
    <property type="evidence" value="ECO:0007669"/>
    <property type="project" value="UniProtKB-SubCell"/>
</dbReference>
<dbReference type="PANTHER" id="PTHR31636">
    <property type="entry name" value="OSJNBA0084A10.13 PROTEIN-RELATED"/>
    <property type="match status" value="1"/>
</dbReference>
<protein>
    <recommendedName>
        <fullName evidence="9">DELLA protein</fullName>
    </recommendedName>
</protein>
<dbReference type="EMBL" id="CM018043">
    <property type="protein sequence ID" value="KAA8530659.1"/>
    <property type="molecule type" value="Genomic_DNA"/>
</dbReference>
<feature type="region of interest" description="Leucine repeat II (LRII)" evidence="8">
    <location>
        <begin position="332"/>
        <end position="364"/>
    </location>
</feature>
<dbReference type="AlphaFoldDB" id="A0A5J5AKE5"/>
<evidence type="ECO:0000256" key="6">
    <source>
        <dbReference type="ARBA" id="ARBA00023163"/>
    </source>
</evidence>
<dbReference type="InterPro" id="IPR038088">
    <property type="entry name" value="DELLA_N_sf"/>
</dbReference>
<feature type="compositionally biased region" description="Basic and acidic residues" evidence="10">
    <location>
        <begin position="1"/>
        <end position="11"/>
    </location>
</feature>
<dbReference type="InterPro" id="IPR005202">
    <property type="entry name" value="TF_GRAS"/>
</dbReference>
<accession>A0A5J5AKE5</accession>
<evidence type="ECO:0000256" key="2">
    <source>
        <dbReference type="ARBA" id="ARBA00010273"/>
    </source>
</evidence>
<keyword evidence="7 9" id="KW-0539">Nucleus</keyword>
<dbReference type="PROSITE" id="PS50985">
    <property type="entry name" value="GRAS"/>
    <property type="match status" value="1"/>
</dbReference>
<evidence type="ECO:0000256" key="4">
    <source>
        <dbReference type="ARBA" id="ARBA00022941"/>
    </source>
</evidence>
<feature type="region of interest" description="SAW" evidence="8">
    <location>
        <begin position="470"/>
        <end position="546"/>
    </location>
</feature>
<comment type="function">
    <text evidence="9">Transcriptional regulator that acts as a repressor of the gibberellin (GA) signaling pathway. Probably acts by participating in large multiprotein complexes that repress transcription of GA-inducible genes.</text>
</comment>
<keyword evidence="5 9" id="KW-0805">Transcription regulation</keyword>
<evidence type="ECO:0000256" key="3">
    <source>
        <dbReference type="ARBA" id="ARBA00022843"/>
    </source>
</evidence>
<dbReference type="Pfam" id="PF03514">
    <property type="entry name" value="GRAS"/>
    <property type="match status" value="1"/>
</dbReference>
<feature type="region of interest" description="Disordered" evidence="10">
    <location>
        <begin position="1"/>
        <end position="29"/>
    </location>
</feature>
<dbReference type="SMART" id="SM01129">
    <property type="entry name" value="DELLA"/>
    <property type="match status" value="1"/>
</dbReference>
<dbReference type="Pfam" id="PF12041">
    <property type="entry name" value="DELLA"/>
    <property type="match status" value="1"/>
</dbReference>
<evidence type="ECO:0000256" key="1">
    <source>
        <dbReference type="ARBA" id="ARBA00004123"/>
    </source>
</evidence>
<dbReference type="Proteomes" id="UP000325577">
    <property type="component" value="Linkage Group LG2"/>
</dbReference>
<evidence type="ECO:0000313" key="12">
    <source>
        <dbReference type="EMBL" id="KAA8530659.1"/>
    </source>
</evidence>
<evidence type="ECO:0000256" key="7">
    <source>
        <dbReference type="ARBA" id="ARBA00023242"/>
    </source>
</evidence>
<feature type="region of interest" description="PFYRE" evidence="8">
    <location>
        <begin position="376"/>
        <end position="467"/>
    </location>
</feature>